<dbReference type="Pfam" id="PF15586">
    <property type="entry name" value="Imm8"/>
    <property type="match status" value="1"/>
</dbReference>
<protein>
    <submittedName>
        <fullName evidence="1">Imm8 family immunity protein</fullName>
    </submittedName>
</protein>
<dbReference type="InterPro" id="IPR028964">
    <property type="entry name" value="Imm8"/>
</dbReference>
<organism evidence="1 2">
    <name type="scientific">Rhizobium tumorigenes</name>
    <dbReference type="NCBI Taxonomy" id="2041385"/>
    <lineage>
        <taxon>Bacteria</taxon>
        <taxon>Pseudomonadati</taxon>
        <taxon>Pseudomonadota</taxon>
        <taxon>Alphaproteobacteria</taxon>
        <taxon>Hyphomicrobiales</taxon>
        <taxon>Rhizobiaceae</taxon>
        <taxon>Rhizobium/Agrobacterium group</taxon>
        <taxon>Rhizobium</taxon>
    </lineage>
</organism>
<dbReference type="RefSeq" id="WP_111222213.1">
    <property type="nucleotide sequence ID" value="NZ_CP117256.1"/>
</dbReference>
<name>A0AAF1KSJ3_9HYPH</name>
<keyword evidence="2" id="KW-1185">Reference proteome</keyword>
<accession>A0AAF1KSJ3</accession>
<gene>
    <name evidence="1" type="ORF">PR017_20665</name>
</gene>
<proteinExistence type="predicted"/>
<dbReference type="Proteomes" id="UP000249499">
    <property type="component" value="Plasmid pRt1078"/>
</dbReference>
<geneLocation type="plasmid" evidence="1 2">
    <name>pRt1078</name>
</geneLocation>
<dbReference type="KEGG" id="rtu:PR017_20665"/>
<keyword evidence="1" id="KW-0614">Plasmid</keyword>
<reference evidence="2" key="2">
    <citation type="journal article" date="2023" name="MicrobiologyOpen">
        <title>Genomics of the tumorigenes clade of the family Rhizobiaceae and description of Rhizobium rhododendri sp. nov.</title>
        <authorList>
            <person name="Kuzmanovic N."/>
            <person name="diCenzo G.C."/>
            <person name="Bunk B."/>
            <person name="Sproeer C."/>
            <person name="Fruehling A."/>
            <person name="Neumann-Schaal M."/>
            <person name="Overmann J."/>
            <person name="Smalla K."/>
        </authorList>
    </citation>
    <scope>NUCLEOTIDE SEQUENCE [LARGE SCALE GENOMIC DNA]</scope>
    <source>
        <strain evidence="2">1078</strain>
        <plasmid evidence="2">pRt1078</plasmid>
    </source>
</reference>
<evidence type="ECO:0000313" key="2">
    <source>
        <dbReference type="Proteomes" id="UP000249499"/>
    </source>
</evidence>
<sequence>MKAELKNFDIVGMNGEWFSPDHTEYFGALLDLVIGPLDSEGGDNFSAIVCTPLWFADNVLSPKPIHETHEIHSRPLFGRHHLFVQSFDEHIIRETIEQFIAAQTGDDWRSLALRLSRELAWEFEDYASFNE</sequence>
<dbReference type="EMBL" id="CP117256">
    <property type="protein sequence ID" value="WFR97613.1"/>
    <property type="molecule type" value="Genomic_DNA"/>
</dbReference>
<dbReference type="AlphaFoldDB" id="A0AAF1KSJ3"/>
<evidence type="ECO:0000313" key="1">
    <source>
        <dbReference type="EMBL" id="WFR97613.1"/>
    </source>
</evidence>
<reference evidence="1 2" key="1">
    <citation type="journal article" date="2018" name="Sci. Rep.">
        <title>Rhizobium tumorigenes sp. nov., a novel plant tumorigenic bacterium isolated from cane gall tumors on thornless blackberry.</title>
        <authorList>
            <person name="Kuzmanovi N."/>
            <person name="Smalla K."/>
            <person name="Gronow S."/>
            <person name="PuBawska J."/>
        </authorList>
    </citation>
    <scope>NUCLEOTIDE SEQUENCE [LARGE SCALE GENOMIC DNA]</scope>
    <source>
        <strain evidence="1 2">1078</strain>
    </source>
</reference>